<protein>
    <submittedName>
        <fullName evidence="1">Uncharacterized protein</fullName>
    </submittedName>
</protein>
<feature type="non-terminal residue" evidence="1">
    <location>
        <position position="78"/>
    </location>
</feature>
<dbReference type="EMBL" id="MUAL01000299">
    <property type="protein sequence ID" value="OOR15123.1"/>
    <property type="molecule type" value="Genomic_DNA"/>
</dbReference>
<organism evidence="1 2">
    <name type="scientific">Bacillus cereus</name>
    <dbReference type="NCBI Taxonomy" id="1396"/>
    <lineage>
        <taxon>Bacteria</taxon>
        <taxon>Bacillati</taxon>
        <taxon>Bacillota</taxon>
        <taxon>Bacilli</taxon>
        <taxon>Bacillales</taxon>
        <taxon>Bacillaceae</taxon>
        <taxon>Bacillus</taxon>
        <taxon>Bacillus cereus group</taxon>
    </lineage>
</organism>
<accession>A0A1S9TYN2</accession>
<sequence length="78" mass="8574">MLRRGTRWRLHVLPILSPPCPGRRSPLALARLAGRLRSDAGGGKQPRTDQELPRRAIRAGLHGVDQPAYAGRAQPLVH</sequence>
<dbReference type="AlphaFoldDB" id="A0A1S9TYN2"/>
<gene>
    <name evidence="1" type="ORF">BW892_30135</name>
</gene>
<evidence type="ECO:0000313" key="2">
    <source>
        <dbReference type="Proteomes" id="UP000191124"/>
    </source>
</evidence>
<comment type="caution">
    <text evidence="1">The sequence shown here is derived from an EMBL/GenBank/DDBJ whole genome shotgun (WGS) entry which is preliminary data.</text>
</comment>
<name>A0A1S9TYN2_BACCE</name>
<proteinExistence type="predicted"/>
<reference evidence="1 2" key="1">
    <citation type="submission" date="2017-01" db="EMBL/GenBank/DDBJ databases">
        <title>Bacillus cereus isolates.</title>
        <authorList>
            <person name="Beno S.M."/>
        </authorList>
    </citation>
    <scope>NUCLEOTIDE SEQUENCE [LARGE SCALE GENOMIC DNA]</scope>
    <source>
        <strain evidence="1 2">FSL M7-1219</strain>
    </source>
</reference>
<dbReference type="Proteomes" id="UP000191124">
    <property type="component" value="Unassembled WGS sequence"/>
</dbReference>
<evidence type="ECO:0000313" key="1">
    <source>
        <dbReference type="EMBL" id="OOR15123.1"/>
    </source>
</evidence>